<dbReference type="AlphaFoldDB" id="A0A2P2LYI0"/>
<organism evidence="2">
    <name type="scientific">Rhizophora mucronata</name>
    <name type="common">Asiatic mangrove</name>
    <dbReference type="NCBI Taxonomy" id="61149"/>
    <lineage>
        <taxon>Eukaryota</taxon>
        <taxon>Viridiplantae</taxon>
        <taxon>Streptophyta</taxon>
        <taxon>Embryophyta</taxon>
        <taxon>Tracheophyta</taxon>
        <taxon>Spermatophyta</taxon>
        <taxon>Magnoliopsida</taxon>
        <taxon>eudicotyledons</taxon>
        <taxon>Gunneridae</taxon>
        <taxon>Pentapetalae</taxon>
        <taxon>rosids</taxon>
        <taxon>fabids</taxon>
        <taxon>Malpighiales</taxon>
        <taxon>Rhizophoraceae</taxon>
        <taxon>Rhizophora</taxon>
    </lineage>
</organism>
<feature type="domain" description="PUB 12/19-like N-terminal" evidence="1">
    <location>
        <begin position="1"/>
        <end position="34"/>
    </location>
</feature>
<dbReference type="Pfam" id="PF25368">
    <property type="entry name" value="PUB10_N"/>
    <property type="match status" value="1"/>
</dbReference>
<evidence type="ECO:0000259" key="1">
    <source>
        <dbReference type="Pfam" id="PF25368"/>
    </source>
</evidence>
<evidence type="ECO:0000313" key="2">
    <source>
        <dbReference type="EMBL" id="MBX23023.1"/>
    </source>
</evidence>
<protein>
    <recommendedName>
        <fullName evidence="1">PUB 12/19-like N-terminal domain-containing protein</fullName>
    </recommendedName>
</protein>
<accession>A0A2P2LYI0</accession>
<dbReference type="EMBL" id="GGEC01042539">
    <property type="protein sequence ID" value="MBX23023.1"/>
    <property type="molecule type" value="Transcribed_RNA"/>
</dbReference>
<sequence length="36" mass="4181">MNKYHEVTAQLERALCGISYESLDISDEVKEQVEDH</sequence>
<dbReference type="InterPro" id="IPR057623">
    <property type="entry name" value="PUB12-19-like_N"/>
</dbReference>
<reference evidence="2" key="1">
    <citation type="submission" date="2018-02" db="EMBL/GenBank/DDBJ databases">
        <title>Rhizophora mucronata_Transcriptome.</title>
        <authorList>
            <person name="Meera S.P."/>
            <person name="Sreeshan A."/>
            <person name="Augustine A."/>
        </authorList>
    </citation>
    <scope>NUCLEOTIDE SEQUENCE</scope>
    <source>
        <tissue evidence="2">Leaf</tissue>
    </source>
</reference>
<name>A0A2P2LYI0_RHIMU</name>
<proteinExistence type="predicted"/>